<feature type="transmembrane region" description="Helical" evidence="7">
    <location>
        <begin position="271"/>
        <end position="290"/>
    </location>
</feature>
<evidence type="ECO:0000256" key="3">
    <source>
        <dbReference type="ARBA" id="ARBA00022692"/>
    </source>
</evidence>
<dbReference type="EMBL" id="KE504138">
    <property type="protein sequence ID" value="EPT01943.1"/>
    <property type="molecule type" value="Genomic_DNA"/>
</dbReference>
<keyword evidence="4 7" id="KW-1133">Transmembrane helix</keyword>
<dbReference type="PANTHER" id="PTHR31851">
    <property type="entry name" value="FE(2+)/MN(2+) TRANSPORTER PCL1"/>
    <property type="match status" value="1"/>
</dbReference>
<feature type="transmembrane region" description="Helical" evidence="7">
    <location>
        <begin position="239"/>
        <end position="259"/>
    </location>
</feature>
<evidence type="ECO:0000256" key="5">
    <source>
        <dbReference type="ARBA" id="ARBA00023136"/>
    </source>
</evidence>
<dbReference type="GO" id="GO:0030026">
    <property type="term" value="P:intracellular manganese ion homeostasis"/>
    <property type="evidence" value="ECO:0007669"/>
    <property type="project" value="InterPro"/>
</dbReference>
<keyword evidence="9" id="KW-1185">Reference proteome</keyword>
<evidence type="ECO:0000313" key="9">
    <source>
        <dbReference type="Proteomes" id="UP000015241"/>
    </source>
</evidence>
<dbReference type="STRING" id="743788.S8EBD5"/>
<dbReference type="InParanoid" id="S8EBD5"/>
<dbReference type="HOGENOM" id="CLU_038957_0_1_1"/>
<gene>
    <name evidence="8" type="ORF">FOMPIDRAFT_1160788</name>
</gene>
<dbReference type="eggNOG" id="KOG4473">
    <property type="taxonomic scope" value="Eukaryota"/>
</dbReference>
<keyword evidence="3 7" id="KW-0812">Transmembrane</keyword>
<feature type="transmembrane region" description="Helical" evidence="7">
    <location>
        <begin position="103"/>
        <end position="126"/>
    </location>
</feature>
<dbReference type="InterPro" id="IPR008217">
    <property type="entry name" value="Ccc1_fam"/>
</dbReference>
<keyword evidence="5 7" id="KW-0472">Membrane</keyword>
<feature type="transmembrane region" description="Helical" evidence="7">
    <location>
        <begin position="302"/>
        <end position="327"/>
    </location>
</feature>
<dbReference type="GO" id="GO:0012505">
    <property type="term" value="C:endomembrane system"/>
    <property type="evidence" value="ECO:0007669"/>
    <property type="project" value="UniProtKB-SubCell"/>
</dbReference>
<evidence type="ECO:0008006" key="10">
    <source>
        <dbReference type="Google" id="ProtNLM"/>
    </source>
</evidence>
<dbReference type="AlphaFoldDB" id="S8EBD5"/>
<evidence type="ECO:0000256" key="2">
    <source>
        <dbReference type="ARBA" id="ARBA00007049"/>
    </source>
</evidence>
<sequence>MSYENSVAPAVPLPRHQDAGDNGSKPPVWSINHTTGDQVPPAAKCDRHEPLREGVCCKDLMDEDQRTLIDPDVVRDVVIGLSDGLTVPFALTAGLSSLGESKLVILGGIAELIAGAISMGIGGFLASQAERDHYRYLRRQTRARVLRSCEGEMEREVHAVLGPVGVDERTSRAVAHCLMNVEVDSHGEGASTTAAGSDTASRASTGDSEAGLKWSGSVGLSAFLLKFGEGLEEVPTRRLYTSALTIGMGYLLGGLIPLLPYFFEPVAYRALIWSCVVTGIVLLVFGAVKARITGAGAGAGGYVWGAVSTLLVGGAAAGAAYAIVAALES</sequence>
<evidence type="ECO:0000256" key="4">
    <source>
        <dbReference type="ARBA" id="ARBA00022989"/>
    </source>
</evidence>
<comment type="subcellular location">
    <subcellularLocation>
        <location evidence="1">Endomembrane system</location>
        <topology evidence="1">Multi-pass membrane protein</topology>
    </subcellularLocation>
</comment>
<name>S8EBD5_FOMSC</name>
<feature type="region of interest" description="Disordered" evidence="6">
    <location>
        <begin position="188"/>
        <end position="211"/>
    </location>
</feature>
<dbReference type="FunCoup" id="S8EBD5">
    <property type="interactions" value="368"/>
</dbReference>
<proteinExistence type="inferred from homology"/>
<protein>
    <recommendedName>
        <fullName evidence="10">Membrane fraction protein</fullName>
    </recommendedName>
</protein>
<feature type="region of interest" description="Disordered" evidence="6">
    <location>
        <begin position="1"/>
        <end position="46"/>
    </location>
</feature>
<evidence type="ECO:0000256" key="1">
    <source>
        <dbReference type="ARBA" id="ARBA00004127"/>
    </source>
</evidence>
<evidence type="ECO:0000313" key="8">
    <source>
        <dbReference type="EMBL" id="EPT01943.1"/>
    </source>
</evidence>
<accession>S8EBD5</accession>
<dbReference type="OrthoDB" id="73465at2759"/>
<feature type="compositionally biased region" description="Low complexity" evidence="6">
    <location>
        <begin position="188"/>
        <end position="206"/>
    </location>
</feature>
<dbReference type="Proteomes" id="UP000015241">
    <property type="component" value="Unassembled WGS sequence"/>
</dbReference>
<dbReference type="GO" id="GO:0005384">
    <property type="term" value="F:manganese ion transmembrane transporter activity"/>
    <property type="evidence" value="ECO:0007669"/>
    <property type="project" value="InterPro"/>
</dbReference>
<reference evidence="8 9" key="1">
    <citation type="journal article" date="2012" name="Science">
        <title>The Paleozoic origin of enzymatic lignin decomposition reconstructed from 31 fungal genomes.</title>
        <authorList>
            <person name="Floudas D."/>
            <person name="Binder M."/>
            <person name="Riley R."/>
            <person name="Barry K."/>
            <person name="Blanchette R.A."/>
            <person name="Henrissat B."/>
            <person name="Martinez A.T."/>
            <person name="Otillar R."/>
            <person name="Spatafora J.W."/>
            <person name="Yadav J.S."/>
            <person name="Aerts A."/>
            <person name="Benoit I."/>
            <person name="Boyd A."/>
            <person name="Carlson A."/>
            <person name="Copeland A."/>
            <person name="Coutinho P.M."/>
            <person name="de Vries R.P."/>
            <person name="Ferreira P."/>
            <person name="Findley K."/>
            <person name="Foster B."/>
            <person name="Gaskell J."/>
            <person name="Glotzer D."/>
            <person name="Gorecki P."/>
            <person name="Heitman J."/>
            <person name="Hesse C."/>
            <person name="Hori C."/>
            <person name="Igarashi K."/>
            <person name="Jurgens J.A."/>
            <person name="Kallen N."/>
            <person name="Kersten P."/>
            <person name="Kohler A."/>
            <person name="Kuees U."/>
            <person name="Kumar T.K.A."/>
            <person name="Kuo A."/>
            <person name="LaButti K."/>
            <person name="Larrondo L.F."/>
            <person name="Lindquist E."/>
            <person name="Ling A."/>
            <person name="Lombard V."/>
            <person name="Lucas S."/>
            <person name="Lundell T."/>
            <person name="Martin R."/>
            <person name="McLaughlin D.J."/>
            <person name="Morgenstern I."/>
            <person name="Morin E."/>
            <person name="Murat C."/>
            <person name="Nagy L.G."/>
            <person name="Nolan M."/>
            <person name="Ohm R.A."/>
            <person name="Patyshakuliyeva A."/>
            <person name="Rokas A."/>
            <person name="Ruiz-Duenas F.J."/>
            <person name="Sabat G."/>
            <person name="Salamov A."/>
            <person name="Samejima M."/>
            <person name="Schmutz J."/>
            <person name="Slot J.C."/>
            <person name="St John F."/>
            <person name="Stenlid J."/>
            <person name="Sun H."/>
            <person name="Sun S."/>
            <person name="Syed K."/>
            <person name="Tsang A."/>
            <person name="Wiebenga A."/>
            <person name="Young D."/>
            <person name="Pisabarro A."/>
            <person name="Eastwood D.C."/>
            <person name="Martin F."/>
            <person name="Cullen D."/>
            <person name="Grigoriev I.V."/>
            <person name="Hibbett D.S."/>
        </authorList>
    </citation>
    <scope>NUCLEOTIDE SEQUENCE</scope>
    <source>
        <strain evidence="9">FP-58527</strain>
    </source>
</reference>
<evidence type="ECO:0000256" key="7">
    <source>
        <dbReference type="SAM" id="Phobius"/>
    </source>
</evidence>
<evidence type="ECO:0000256" key="6">
    <source>
        <dbReference type="SAM" id="MobiDB-lite"/>
    </source>
</evidence>
<dbReference type="Pfam" id="PF01988">
    <property type="entry name" value="VIT1"/>
    <property type="match status" value="1"/>
</dbReference>
<organism evidence="8 9">
    <name type="scientific">Fomitopsis schrenkii</name>
    <name type="common">Brown rot fungus</name>
    <dbReference type="NCBI Taxonomy" id="2126942"/>
    <lineage>
        <taxon>Eukaryota</taxon>
        <taxon>Fungi</taxon>
        <taxon>Dikarya</taxon>
        <taxon>Basidiomycota</taxon>
        <taxon>Agaricomycotina</taxon>
        <taxon>Agaricomycetes</taxon>
        <taxon>Polyporales</taxon>
        <taxon>Fomitopsis</taxon>
    </lineage>
</organism>
<comment type="similarity">
    <text evidence="2">Belongs to the CCC1 family.</text>
</comment>